<dbReference type="OrthoDB" id="9814556at2"/>
<comment type="pathway">
    <text evidence="1 5">Carotenoid biosynthesis.</text>
</comment>
<dbReference type="InterPro" id="IPR014105">
    <property type="entry name" value="Carotenoid/retinoid_OxRdtase"/>
</dbReference>
<dbReference type="InterPro" id="IPR036188">
    <property type="entry name" value="FAD/NAD-bd_sf"/>
</dbReference>
<proteinExistence type="inferred from homology"/>
<dbReference type="AlphaFoldDB" id="A0A0K6GKR2"/>
<dbReference type="Gene3D" id="3.90.660.50">
    <property type="match status" value="1"/>
</dbReference>
<keyword evidence="8" id="KW-1185">Reference proteome</keyword>
<accession>A0A0K6GKR2</accession>
<dbReference type="InterPro" id="IPR002937">
    <property type="entry name" value="Amino_oxidase"/>
</dbReference>
<evidence type="ECO:0000256" key="5">
    <source>
        <dbReference type="RuleBase" id="RU362075"/>
    </source>
</evidence>
<organism evidence="7 8">
    <name type="scientific">Anoxybacillus suryakundensis</name>
    <dbReference type="NCBI Taxonomy" id="1325335"/>
    <lineage>
        <taxon>Bacteria</taxon>
        <taxon>Bacillati</taxon>
        <taxon>Bacillota</taxon>
        <taxon>Bacilli</taxon>
        <taxon>Bacillales</taxon>
        <taxon>Anoxybacillaceae</taxon>
        <taxon>Anoxybacillus</taxon>
    </lineage>
</organism>
<dbReference type="SUPFAM" id="SSF51905">
    <property type="entry name" value="FAD/NAD(P)-binding domain"/>
    <property type="match status" value="1"/>
</dbReference>
<dbReference type="PANTHER" id="PTHR43734">
    <property type="entry name" value="PHYTOENE DESATURASE"/>
    <property type="match status" value="1"/>
</dbReference>
<keyword evidence="2 5" id="KW-0125">Carotenoid biosynthesis</keyword>
<evidence type="ECO:0000256" key="4">
    <source>
        <dbReference type="ARBA" id="ARBA00038322"/>
    </source>
</evidence>
<dbReference type="Pfam" id="PF01593">
    <property type="entry name" value="Amino_oxidase"/>
    <property type="match status" value="1"/>
</dbReference>
<evidence type="ECO:0000313" key="7">
    <source>
        <dbReference type="EMBL" id="CUA79305.1"/>
    </source>
</evidence>
<gene>
    <name evidence="7" type="ORF">Ga0061060_103125</name>
</gene>
<dbReference type="NCBIfam" id="TIGR02734">
    <property type="entry name" value="crtI_fam"/>
    <property type="match status" value="1"/>
</dbReference>
<evidence type="ECO:0000256" key="1">
    <source>
        <dbReference type="ARBA" id="ARBA00004829"/>
    </source>
</evidence>
<keyword evidence="3 5" id="KW-0560">Oxidoreductase</keyword>
<dbReference type="RefSeq" id="WP_055440492.1">
    <property type="nucleotide sequence ID" value="NZ_BAABDZ010000029.1"/>
</dbReference>
<dbReference type="Proteomes" id="UP000182738">
    <property type="component" value="Unassembled WGS sequence"/>
</dbReference>
<comment type="similarity">
    <text evidence="4">Belongs to the carotenoid/retinoid oxidoreductase family. CrtN subfamily.</text>
</comment>
<feature type="domain" description="Amine oxidase" evidence="6">
    <location>
        <begin position="10"/>
        <end position="467"/>
    </location>
</feature>
<evidence type="ECO:0000256" key="3">
    <source>
        <dbReference type="ARBA" id="ARBA00023002"/>
    </source>
</evidence>
<dbReference type="EMBL" id="CYGZ01000003">
    <property type="protein sequence ID" value="CUA79305.1"/>
    <property type="molecule type" value="Genomic_DNA"/>
</dbReference>
<evidence type="ECO:0000259" key="6">
    <source>
        <dbReference type="Pfam" id="PF01593"/>
    </source>
</evidence>
<dbReference type="PRINTS" id="PR00419">
    <property type="entry name" value="ADXRDTASE"/>
</dbReference>
<dbReference type="PANTHER" id="PTHR43734:SF1">
    <property type="entry name" value="PHYTOENE DESATURASE"/>
    <property type="match status" value="1"/>
</dbReference>
<dbReference type="Gene3D" id="3.50.50.60">
    <property type="entry name" value="FAD/NAD(P)-binding domain"/>
    <property type="match status" value="2"/>
</dbReference>
<evidence type="ECO:0000256" key="2">
    <source>
        <dbReference type="ARBA" id="ARBA00022746"/>
    </source>
</evidence>
<dbReference type="GO" id="GO:0016117">
    <property type="term" value="P:carotenoid biosynthetic process"/>
    <property type="evidence" value="ECO:0007669"/>
    <property type="project" value="UniProtKB-KW"/>
</dbReference>
<evidence type="ECO:0000313" key="8">
    <source>
        <dbReference type="Proteomes" id="UP000182738"/>
    </source>
</evidence>
<dbReference type="STRING" id="1325335.GCA_001418025_00612"/>
<dbReference type="GO" id="GO:0016491">
    <property type="term" value="F:oxidoreductase activity"/>
    <property type="evidence" value="ECO:0007669"/>
    <property type="project" value="UniProtKB-KW"/>
</dbReference>
<name>A0A0K6GKR2_9BACL</name>
<sequence>MNIAVVGGGIGGMMTALWLAKRGAHVTIFEQNDRLGGRLSFIERDGFRIDAGPTIVLLPEKLRTFLSDVGITEDEYELVRCDPMYTIHFSDGVSYTKYADVERQKQEIARLFPGEEKGFQRFMNEMREYFAKGDELILTKSFIKKQTFFTKETMALFSRMRAYQSVKTNMARYFHDERLQLAYSLQTLYIGGNPYATPSLYSLVSFSEHAHGVYYVKGGYASLVSLLTRKLEEAGVTVRLQTKIERYEVNGSTVEALYVKGEKYRFDAFVMNTDEPTMMTKKRRWIPSSSCVLLYMGVRKTYDAPIHQFFLPHDFQQHMGDVFDRKVVPQDPSFYTFYPSAVDRSLAPEGKSVLYVLIPVPAGRHIDWTKQDRWIARIVDEVEKRAFPNVKQAIEWMHVRTPLDAHREGLYDGGMFGIAPTLFQSGPFRPQVKSTRYENVYGVGASIHPGGGVPVVMQGAKLCAQQISRDWSGE</sequence>
<reference evidence="8" key="1">
    <citation type="submission" date="2015-08" db="EMBL/GenBank/DDBJ databases">
        <authorList>
            <person name="Varghese N."/>
        </authorList>
    </citation>
    <scope>NUCLEOTIDE SEQUENCE [LARGE SCALE GENOMIC DNA]</scope>
    <source>
        <strain evidence="8">DSM 27374</strain>
    </source>
</reference>
<protein>
    <submittedName>
        <fullName evidence="7">Phytoene desaturase</fullName>
    </submittedName>
</protein>